<sequence>MIGPTADEIKVRGGDNAGVVYRPLLPSSTANWNLQRIPTFKQCWPQGRRIRTIAQRSQA</sequence>
<reference evidence="1" key="1">
    <citation type="submission" date="2022-01" db="EMBL/GenBank/DDBJ databases">
        <authorList>
            <person name="King R."/>
        </authorList>
    </citation>
    <scope>NUCLEOTIDE SEQUENCE</scope>
</reference>
<dbReference type="EMBL" id="OV725082">
    <property type="protein sequence ID" value="CAH1405874.1"/>
    <property type="molecule type" value="Genomic_DNA"/>
</dbReference>
<dbReference type="Proteomes" id="UP001152798">
    <property type="component" value="Chromosome 6"/>
</dbReference>
<accession>A0A9P0HQ91</accession>
<dbReference type="AlphaFoldDB" id="A0A9P0HQ91"/>
<evidence type="ECO:0000313" key="2">
    <source>
        <dbReference type="Proteomes" id="UP001152798"/>
    </source>
</evidence>
<gene>
    <name evidence="1" type="ORF">NEZAVI_LOCUS13947</name>
</gene>
<organism evidence="1 2">
    <name type="scientific">Nezara viridula</name>
    <name type="common">Southern green stink bug</name>
    <name type="synonym">Cimex viridulus</name>
    <dbReference type="NCBI Taxonomy" id="85310"/>
    <lineage>
        <taxon>Eukaryota</taxon>
        <taxon>Metazoa</taxon>
        <taxon>Ecdysozoa</taxon>
        <taxon>Arthropoda</taxon>
        <taxon>Hexapoda</taxon>
        <taxon>Insecta</taxon>
        <taxon>Pterygota</taxon>
        <taxon>Neoptera</taxon>
        <taxon>Paraneoptera</taxon>
        <taxon>Hemiptera</taxon>
        <taxon>Heteroptera</taxon>
        <taxon>Panheteroptera</taxon>
        <taxon>Pentatomomorpha</taxon>
        <taxon>Pentatomoidea</taxon>
        <taxon>Pentatomidae</taxon>
        <taxon>Pentatominae</taxon>
        <taxon>Nezara</taxon>
    </lineage>
</organism>
<evidence type="ECO:0000313" key="1">
    <source>
        <dbReference type="EMBL" id="CAH1405874.1"/>
    </source>
</evidence>
<keyword evidence="2" id="KW-1185">Reference proteome</keyword>
<proteinExistence type="predicted"/>
<protein>
    <submittedName>
        <fullName evidence="1">Uncharacterized protein</fullName>
    </submittedName>
</protein>
<name>A0A9P0HQ91_NEZVI</name>